<evidence type="ECO:0000313" key="2">
    <source>
        <dbReference type="EMBL" id="PKY60093.1"/>
    </source>
</evidence>
<dbReference type="VEuPathDB" id="FungiDB:FUN_014477"/>
<dbReference type="Proteomes" id="UP000234323">
    <property type="component" value="Unassembled WGS sequence"/>
</dbReference>
<gene>
    <name evidence="2" type="ORF">RhiirA4_483389</name>
</gene>
<feature type="compositionally biased region" description="Polar residues" evidence="1">
    <location>
        <begin position="38"/>
        <end position="59"/>
    </location>
</feature>
<proteinExistence type="predicted"/>
<evidence type="ECO:0000256" key="1">
    <source>
        <dbReference type="SAM" id="MobiDB-lite"/>
    </source>
</evidence>
<protein>
    <submittedName>
        <fullName evidence="2">Uncharacterized protein</fullName>
    </submittedName>
</protein>
<dbReference type="AlphaFoldDB" id="A0A2I1HMP3"/>
<evidence type="ECO:0000313" key="3">
    <source>
        <dbReference type="Proteomes" id="UP000234323"/>
    </source>
</evidence>
<reference evidence="2 3" key="1">
    <citation type="submission" date="2015-10" db="EMBL/GenBank/DDBJ databases">
        <title>Genome analyses suggest a sexual origin of heterokaryosis in a supposedly ancient asexual fungus.</title>
        <authorList>
            <person name="Ropars J."/>
            <person name="Sedzielewska K."/>
            <person name="Noel J."/>
            <person name="Charron P."/>
            <person name="Farinelli L."/>
            <person name="Marton T."/>
            <person name="Kruger M."/>
            <person name="Pelin A."/>
            <person name="Brachmann A."/>
            <person name="Corradi N."/>
        </authorList>
    </citation>
    <scope>NUCLEOTIDE SEQUENCE [LARGE SCALE GENOMIC DNA]</scope>
    <source>
        <strain evidence="2 3">A4</strain>
    </source>
</reference>
<organism evidence="2 3">
    <name type="scientific">Rhizophagus irregularis</name>
    <dbReference type="NCBI Taxonomy" id="588596"/>
    <lineage>
        <taxon>Eukaryota</taxon>
        <taxon>Fungi</taxon>
        <taxon>Fungi incertae sedis</taxon>
        <taxon>Mucoromycota</taxon>
        <taxon>Glomeromycotina</taxon>
        <taxon>Glomeromycetes</taxon>
        <taxon>Glomerales</taxon>
        <taxon>Glomeraceae</taxon>
        <taxon>Rhizophagus</taxon>
    </lineage>
</organism>
<accession>A0A2I1HMP3</accession>
<comment type="caution">
    <text evidence="2">The sequence shown here is derived from an EMBL/GenBank/DDBJ whole genome shotgun (WGS) entry which is preliminary data.</text>
</comment>
<keyword evidence="3" id="KW-1185">Reference proteome</keyword>
<sequence length="110" mass="12102">MSLLTLFKPALNLKDDISRPSSPSPSTDKKRKTAPVSKANNGQSPSKTTKKQSAATSPKTISTVMTGFVPANKNFIWEIMVYDISSTWSQLNTFNHLKAWGQVVAIKFKS</sequence>
<feature type="region of interest" description="Disordered" evidence="1">
    <location>
        <begin position="14"/>
        <end position="59"/>
    </location>
</feature>
<dbReference type="EMBL" id="LLXI01003961">
    <property type="protein sequence ID" value="PKY60093.1"/>
    <property type="molecule type" value="Genomic_DNA"/>
</dbReference>
<name>A0A2I1HMP3_9GLOM</name>